<dbReference type="GeneID" id="9942849"/>
<dbReference type="Proteomes" id="UP000095285">
    <property type="component" value="Unassembled WGS sequence"/>
</dbReference>
<evidence type="ECO:0000256" key="2">
    <source>
        <dbReference type="ARBA" id="ARBA00022552"/>
    </source>
</evidence>
<dbReference type="FunCoup" id="A0A1I7VYI9">
    <property type="interactions" value="2126"/>
</dbReference>
<organism evidence="10 11">
    <name type="scientific">Loa loa</name>
    <name type="common">Eye worm</name>
    <name type="synonym">Filaria loa</name>
    <dbReference type="NCBI Taxonomy" id="7209"/>
    <lineage>
        <taxon>Eukaryota</taxon>
        <taxon>Metazoa</taxon>
        <taxon>Ecdysozoa</taxon>
        <taxon>Nematoda</taxon>
        <taxon>Chromadorea</taxon>
        <taxon>Rhabditida</taxon>
        <taxon>Spirurina</taxon>
        <taxon>Spiruromorpha</taxon>
        <taxon>Filarioidea</taxon>
        <taxon>Onchocercidae</taxon>
        <taxon>Loa</taxon>
    </lineage>
</organism>
<keyword evidence="3 9" id="KW-0489">Methyltransferase</keyword>
<name>A0A1I7VYI9_LOALO</name>
<evidence type="ECO:0000256" key="7">
    <source>
        <dbReference type="PIRSR" id="PIRSR005461-1"/>
    </source>
</evidence>
<feature type="active site" description="Proton acceptor" evidence="7">
    <location>
        <position position="193"/>
    </location>
</feature>
<dbReference type="InterPro" id="IPR015507">
    <property type="entry name" value="rRNA-MeTfrase_E"/>
</dbReference>
<evidence type="ECO:0000313" key="9">
    <source>
        <dbReference type="EMBL" id="EFO23047.2"/>
    </source>
</evidence>
<dbReference type="GO" id="GO:0008650">
    <property type="term" value="F:rRNA (uridine-2'-O-)-methyltransferase activity"/>
    <property type="evidence" value="ECO:0007669"/>
    <property type="project" value="TreeGrafter"/>
</dbReference>
<dbReference type="GO" id="GO:0005739">
    <property type="term" value="C:mitochondrion"/>
    <property type="evidence" value="ECO:0007669"/>
    <property type="project" value="TreeGrafter"/>
</dbReference>
<reference evidence="11" key="2">
    <citation type="submission" date="2016-11" db="UniProtKB">
        <authorList>
            <consortium name="WormBaseParasite"/>
        </authorList>
    </citation>
    <scope>IDENTIFICATION</scope>
</reference>
<accession>A0A1S0U0I0</accession>
<dbReference type="PIRSF" id="PIRSF005461">
    <property type="entry name" value="23S_rRNA_mtase"/>
    <property type="match status" value="1"/>
</dbReference>
<keyword evidence="5 7" id="KW-0949">S-adenosyl-L-methionine</keyword>
<keyword evidence="2" id="KW-0698">rRNA processing</keyword>
<dbReference type="HAMAP" id="MF_01547">
    <property type="entry name" value="RNA_methyltr_E"/>
    <property type="match status" value="1"/>
</dbReference>
<accession>A0A1I7VYI9</accession>
<gene>
    <name evidence="9 11" type="ORF">LOAG_05438</name>
</gene>
<protein>
    <recommendedName>
        <fullName evidence="6">rRNA methyltransferase 2, mitochondrial</fullName>
    </recommendedName>
</protein>
<evidence type="ECO:0000256" key="1">
    <source>
        <dbReference type="ARBA" id="ARBA00009258"/>
    </source>
</evidence>
<evidence type="ECO:0000256" key="3">
    <source>
        <dbReference type="ARBA" id="ARBA00022603"/>
    </source>
</evidence>
<feature type="domain" description="Ribosomal RNA methyltransferase FtsJ" evidence="8">
    <location>
        <begin position="51"/>
        <end position="235"/>
    </location>
</feature>
<dbReference type="eggNOG" id="KOG4589">
    <property type="taxonomic scope" value="Eukaryota"/>
</dbReference>
<dbReference type="Pfam" id="PF01728">
    <property type="entry name" value="FtsJ"/>
    <property type="match status" value="1"/>
</dbReference>
<dbReference type="InterPro" id="IPR050082">
    <property type="entry name" value="RNA_methyltr_RlmE"/>
</dbReference>
<dbReference type="InterPro" id="IPR002877">
    <property type="entry name" value="RNA_MeTrfase_FtsJ_dom"/>
</dbReference>
<dbReference type="SUPFAM" id="SSF53335">
    <property type="entry name" value="S-adenosyl-L-methionine-dependent methyltransferases"/>
    <property type="match status" value="1"/>
</dbReference>
<evidence type="ECO:0000256" key="4">
    <source>
        <dbReference type="ARBA" id="ARBA00022679"/>
    </source>
</evidence>
<evidence type="ECO:0000259" key="8">
    <source>
        <dbReference type="Pfam" id="PF01728"/>
    </source>
</evidence>
<evidence type="ECO:0000256" key="5">
    <source>
        <dbReference type="ARBA" id="ARBA00022691"/>
    </source>
</evidence>
<evidence type="ECO:0000256" key="6">
    <source>
        <dbReference type="ARBA" id="ARBA00041184"/>
    </source>
</evidence>
<dbReference type="RefSeq" id="XP_020302852.1">
    <property type="nucleotide sequence ID" value="XM_020446852.1"/>
</dbReference>
<dbReference type="OrthoDB" id="20105at2759"/>
<dbReference type="PANTHER" id="PTHR10920:SF18">
    <property type="entry name" value="RRNA METHYLTRANSFERASE 2, MITOCHONDRIAL"/>
    <property type="match status" value="1"/>
</dbReference>
<dbReference type="PANTHER" id="PTHR10920">
    <property type="entry name" value="RIBOSOMAL RNA METHYLTRANSFERASE"/>
    <property type="match status" value="1"/>
</dbReference>
<dbReference type="KEGG" id="loa:LOAG_05438"/>
<dbReference type="EMBL" id="JH712133">
    <property type="protein sequence ID" value="EFO23047.2"/>
    <property type="molecule type" value="Genomic_DNA"/>
</dbReference>
<keyword evidence="4 9" id="KW-0808">Transferase</keyword>
<evidence type="ECO:0000313" key="11">
    <source>
        <dbReference type="WBParaSite" id="EN70_770"/>
    </source>
</evidence>
<proteinExistence type="inferred from homology"/>
<dbReference type="WBParaSite" id="EN70_770">
    <property type="protein sequence ID" value="EN70_770"/>
    <property type="gene ID" value="EN70_770"/>
</dbReference>
<dbReference type="InterPro" id="IPR029063">
    <property type="entry name" value="SAM-dependent_MTases_sf"/>
</dbReference>
<comment type="similarity">
    <text evidence="1">Belongs to the class I-like SAM-binding methyltransferase superfamily. RNA methyltransferase RlmE family.</text>
</comment>
<dbReference type="AlphaFoldDB" id="A0A1I7VYI9"/>
<dbReference type="InParanoid" id="A0A1I7VYI9"/>
<keyword evidence="10" id="KW-1185">Reference proteome</keyword>
<dbReference type="Gene3D" id="3.40.50.150">
    <property type="entry name" value="Vaccinia Virus protein VP39"/>
    <property type="match status" value="1"/>
</dbReference>
<dbReference type="STRING" id="7209.A0A1I7VYI9"/>
<dbReference type="OMA" id="HRQTDHL"/>
<reference evidence="9 10" key="1">
    <citation type="submission" date="2012-04" db="EMBL/GenBank/DDBJ databases">
        <title>The Genome Sequence of Loa loa.</title>
        <authorList>
            <consortium name="The Broad Institute Genome Sequencing Platform"/>
            <consortium name="Broad Institute Genome Sequencing Center for Infectious Disease"/>
            <person name="Nutman T.B."/>
            <person name="Fink D.L."/>
            <person name="Russ C."/>
            <person name="Young S."/>
            <person name="Zeng Q."/>
            <person name="Gargeya S."/>
            <person name="Alvarado L."/>
            <person name="Berlin A."/>
            <person name="Chapman S.B."/>
            <person name="Chen Z."/>
            <person name="Freedman E."/>
            <person name="Gellesch M."/>
            <person name="Goldberg J."/>
            <person name="Griggs A."/>
            <person name="Gujja S."/>
            <person name="Heilman E.R."/>
            <person name="Heiman D."/>
            <person name="Howarth C."/>
            <person name="Mehta T."/>
            <person name="Neiman D."/>
            <person name="Pearson M."/>
            <person name="Roberts A."/>
            <person name="Saif S."/>
            <person name="Shea T."/>
            <person name="Shenoy N."/>
            <person name="Sisk P."/>
            <person name="Stolte C."/>
            <person name="Sykes S."/>
            <person name="White J."/>
            <person name="Yandava C."/>
            <person name="Haas B."/>
            <person name="Henn M.R."/>
            <person name="Nusbaum C."/>
            <person name="Birren B."/>
        </authorList>
    </citation>
    <scope>NUCLEOTIDE SEQUENCE [LARGE SCALE GENOMIC DNA]</scope>
</reference>
<evidence type="ECO:0000313" key="10">
    <source>
        <dbReference type="Proteomes" id="UP000095285"/>
    </source>
</evidence>
<dbReference type="CTD" id="9942849"/>
<sequence length="238" mass="26992">MFFNAKLTARLITFRLPVRYFSKSKKSTATLKYLRKQCSDEFSRKAREHSYRARSAYKLLEINEKYKIIEPGMVVVDVGAAPGSWCQVVADIVQPNVYGDAFVLGIDLQPIMPVSGVNFLDLSDITAQKTHENIKQLLNGRSVDVVISDMAPNPTGDRGIDHERILSLCGIVLELSVKKSVIPLVRNGTFLCKIWDGPRREEFIERLKREFGKVYTVKPKASRDHSAEIYLLAIKKLF</sequence>